<dbReference type="EMBL" id="QZEY01000021">
    <property type="protein sequence ID" value="RJL22760.1"/>
    <property type="molecule type" value="Genomic_DNA"/>
</dbReference>
<keyword evidence="4" id="KW-1185">Reference proteome</keyword>
<dbReference type="AlphaFoldDB" id="A0A3A4A9N7"/>
<organism evidence="3 4">
    <name type="scientific">Bailinhaonella thermotolerans</name>
    <dbReference type="NCBI Taxonomy" id="1070861"/>
    <lineage>
        <taxon>Bacteria</taxon>
        <taxon>Bacillati</taxon>
        <taxon>Actinomycetota</taxon>
        <taxon>Actinomycetes</taxon>
        <taxon>Streptosporangiales</taxon>
        <taxon>Streptosporangiaceae</taxon>
        <taxon>Bailinhaonella</taxon>
    </lineage>
</organism>
<feature type="domain" description="NERD" evidence="2">
    <location>
        <begin position="161"/>
        <end position="276"/>
    </location>
</feature>
<evidence type="ECO:0000313" key="4">
    <source>
        <dbReference type="Proteomes" id="UP000265768"/>
    </source>
</evidence>
<feature type="region of interest" description="Disordered" evidence="1">
    <location>
        <begin position="1"/>
        <end position="43"/>
    </location>
</feature>
<dbReference type="InterPro" id="IPR011528">
    <property type="entry name" value="NERD"/>
</dbReference>
<proteinExistence type="predicted"/>
<feature type="compositionally biased region" description="Basic and acidic residues" evidence="1">
    <location>
        <begin position="75"/>
        <end position="85"/>
    </location>
</feature>
<evidence type="ECO:0000259" key="2">
    <source>
        <dbReference type="PROSITE" id="PS50965"/>
    </source>
</evidence>
<gene>
    <name evidence="3" type="ORF">D5H75_34785</name>
</gene>
<comment type="caution">
    <text evidence="3">The sequence shown here is derived from an EMBL/GenBank/DDBJ whole genome shotgun (WGS) entry which is preliminary data.</text>
</comment>
<dbReference type="PROSITE" id="PS50965">
    <property type="entry name" value="NERD"/>
    <property type="match status" value="1"/>
</dbReference>
<dbReference type="Proteomes" id="UP000265768">
    <property type="component" value="Unassembled WGS sequence"/>
</dbReference>
<name>A0A3A4A9N7_9ACTN</name>
<evidence type="ECO:0000313" key="3">
    <source>
        <dbReference type="EMBL" id="RJL22760.1"/>
    </source>
</evidence>
<reference evidence="3 4" key="1">
    <citation type="submission" date="2018-09" db="EMBL/GenBank/DDBJ databases">
        <title>YIM 75507 draft genome.</title>
        <authorList>
            <person name="Tang S."/>
            <person name="Feng Y."/>
        </authorList>
    </citation>
    <scope>NUCLEOTIDE SEQUENCE [LARGE SCALE GENOMIC DNA]</scope>
    <source>
        <strain evidence="3 4">YIM 75507</strain>
    </source>
</reference>
<feature type="region of interest" description="Disordered" evidence="1">
    <location>
        <begin position="60"/>
        <end position="85"/>
    </location>
</feature>
<accession>A0A3A4A9N7</accession>
<protein>
    <submittedName>
        <fullName evidence="3">NERD domain-containing protein</fullName>
    </submittedName>
</protein>
<dbReference type="OrthoDB" id="4246706at2"/>
<evidence type="ECO:0000256" key="1">
    <source>
        <dbReference type="SAM" id="MobiDB-lite"/>
    </source>
</evidence>
<sequence length="326" mass="36929">MGLTQPHSRTTRPELSRGKGRHTRFCSLRTGRTPPQKYELRNTRQPLGYSATVRYVEPANAPRDGHSASPIWVNDRPEDERDPKRQVTTTYAPIERASLLGLIRQPQYRHWRIRLAIAAGVGLVVTVLTDWRLGLTAAVLTVIADTVQRARSTSSIEAWRRASAAERRTEAQLRKLERVGYRALHARAIPGSDAQIDHLVIGPTGVYAVDSEKWDRRLPVRAMSHRKLFHGPHSQKPRLDEARWEADRAAELIGQAIGREVQVVPSLAIYGPTIPWKILNIRDVDVFEGGRVRKWITKREKTLTATEIERIARAAENVLPPRYPTS</sequence>
<dbReference type="Pfam" id="PF08378">
    <property type="entry name" value="NERD"/>
    <property type="match status" value="1"/>
</dbReference>